<reference evidence="2 3" key="1">
    <citation type="submission" date="2025-08" db="UniProtKB">
        <authorList>
            <consortium name="RefSeq"/>
        </authorList>
    </citation>
    <scope>IDENTIFICATION</scope>
</reference>
<organism evidence="1 2">
    <name type="scientific">Octopus sinensis</name>
    <name type="common">East Asian common octopus</name>
    <dbReference type="NCBI Taxonomy" id="2607531"/>
    <lineage>
        <taxon>Eukaryota</taxon>
        <taxon>Metazoa</taxon>
        <taxon>Spiralia</taxon>
        <taxon>Lophotrochozoa</taxon>
        <taxon>Mollusca</taxon>
        <taxon>Cephalopoda</taxon>
        <taxon>Coleoidea</taxon>
        <taxon>Octopodiformes</taxon>
        <taxon>Octopoda</taxon>
        <taxon>Incirrata</taxon>
        <taxon>Octopodidae</taxon>
        <taxon>Octopus</taxon>
    </lineage>
</organism>
<sequence length="265" mass="30422">MEVDTEKVNFTKKKARRSSFTPGRAKQFQDNKLDITCDIKGSLSTDLQLSELTKKCMKHAFNILANEIPTLENTNICDEVEAALLKKINAMTEENVFHNLYHKERCSLNPLSKQIDSTNNQYKSCITVIEEESRCWDELKHKTRKMVTDAELRDVIKLKNYKDLPEAVLETSENYLPAVEFEPKKIQETINQSLKSADISVIYLQIASSILQESAKSVHSQAEALQLLYAKNESKMLPNSMKDTPHKLLQRIPVSNETRQQQDME</sequence>
<dbReference type="RefSeq" id="XP_029656615.1">
    <property type="nucleotide sequence ID" value="XM_029800755.2"/>
</dbReference>
<gene>
    <name evidence="2 3" type="primary">LOC115230613</name>
</gene>
<protein>
    <submittedName>
        <fullName evidence="2 3">Uncharacterized protein LOC115230613 isoform X1</fullName>
    </submittedName>
</protein>
<dbReference type="KEGG" id="osn:115230613"/>
<evidence type="ECO:0000313" key="2">
    <source>
        <dbReference type="RefSeq" id="XP_029656615.1"/>
    </source>
</evidence>
<evidence type="ECO:0000313" key="1">
    <source>
        <dbReference type="Proteomes" id="UP000515154"/>
    </source>
</evidence>
<accession>A0A6P7U2W0</accession>
<evidence type="ECO:0000313" key="3">
    <source>
        <dbReference type="RefSeq" id="XP_029656623.1"/>
    </source>
</evidence>
<dbReference type="RefSeq" id="XP_029656623.1">
    <property type="nucleotide sequence ID" value="XM_029800763.2"/>
</dbReference>
<keyword evidence="1" id="KW-1185">Reference proteome</keyword>
<dbReference type="Proteomes" id="UP000515154">
    <property type="component" value="Linkage group LG2"/>
</dbReference>
<proteinExistence type="predicted"/>
<name>A0A6P7U2W0_9MOLL</name>
<dbReference type="AlphaFoldDB" id="A0A6P7U2W0"/>